<dbReference type="OrthoDB" id="10434856at2759"/>
<dbReference type="EMBL" id="RSCD01000003">
    <property type="protein sequence ID" value="RSH93607.1"/>
    <property type="molecule type" value="Genomic_DNA"/>
</dbReference>
<gene>
    <name evidence="1" type="ORF">EHS25_006253</name>
</gene>
<name>A0A427YRA2_9TREE</name>
<comment type="caution">
    <text evidence="1">The sequence shown here is derived from an EMBL/GenBank/DDBJ whole genome shotgun (WGS) entry which is preliminary data.</text>
</comment>
<protein>
    <submittedName>
        <fullName evidence="1">Uncharacterized protein</fullName>
    </submittedName>
</protein>
<dbReference type="AlphaFoldDB" id="A0A427YRA2"/>
<dbReference type="Proteomes" id="UP000279259">
    <property type="component" value="Unassembled WGS sequence"/>
</dbReference>
<reference evidence="1 2" key="1">
    <citation type="submission" date="2018-11" db="EMBL/GenBank/DDBJ databases">
        <title>Genome sequence of Saitozyma podzolica DSM 27192.</title>
        <authorList>
            <person name="Aliyu H."/>
            <person name="Gorte O."/>
            <person name="Ochsenreither K."/>
        </authorList>
    </citation>
    <scope>NUCLEOTIDE SEQUENCE [LARGE SCALE GENOMIC DNA]</scope>
    <source>
        <strain evidence="1 2">DSM 27192</strain>
    </source>
</reference>
<organism evidence="1 2">
    <name type="scientific">Saitozyma podzolica</name>
    <dbReference type="NCBI Taxonomy" id="1890683"/>
    <lineage>
        <taxon>Eukaryota</taxon>
        <taxon>Fungi</taxon>
        <taxon>Dikarya</taxon>
        <taxon>Basidiomycota</taxon>
        <taxon>Agaricomycotina</taxon>
        <taxon>Tremellomycetes</taxon>
        <taxon>Tremellales</taxon>
        <taxon>Trimorphomycetaceae</taxon>
        <taxon>Saitozyma</taxon>
    </lineage>
</organism>
<evidence type="ECO:0000313" key="1">
    <source>
        <dbReference type="EMBL" id="RSH93607.1"/>
    </source>
</evidence>
<proteinExistence type="predicted"/>
<keyword evidence="2" id="KW-1185">Reference proteome</keyword>
<accession>A0A427YRA2</accession>
<sequence>MAIAAPLVAQQDQAQAKREHALVEARQLPSLNPTSIISTVTGASGQLTGLFSSISSDPTNVSGVTGLLEEVVSILENLLSSLGLSVPSLPGLSGITLPSVAIPSVAVPSVSLPVSLPAVSLPVALPSASSAAGGLGGLLGGLLGNLHLRDELAKRATTATNDQLNTLSGELQTILTGVQGIVQALPAETTTVPVVGQLLTSLEPLLSGLVGGVNGLVPGVVNTLRTTLQTVGGILNNL</sequence>
<evidence type="ECO:0000313" key="2">
    <source>
        <dbReference type="Proteomes" id="UP000279259"/>
    </source>
</evidence>